<evidence type="ECO:0000256" key="10">
    <source>
        <dbReference type="ARBA" id="ARBA00023180"/>
    </source>
</evidence>
<dbReference type="CDD" id="cd16023">
    <property type="entry name" value="GPI_EPT_3"/>
    <property type="match status" value="1"/>
</dbReference>
<dbReference type="OMA" id="EDEYVIM"/>
<evidence type="ECO:0000256" key="5">
    <source>
        <dbReference type="ARBA" id="ARBA00022679"/>
    </source>
</evidence>
<keyword evidence="10" id="KW-0325">Glycoprotein</keyword>
<keyword evidence="13" id="KW-1185">Reference proteome</keyword>
<dbReference type="Proteomes" id="UP000193685">
    <property type="component" value="Unassembled WGS sequence"/>
</dbReference>
<feature type="transmembrane region" description="Helical" evidence="11">
    <location>
        <begin position="552"/>
        <end position="570"/>
    </location>
</feature>
<dbReference type="RefSeq" id="XP_040726912.1">
    <property type="nucleotide sequence ID" value="XM_040870394.1"/>
</dbReference>
<dbReference type="SUPFAM" id="SSF53649">
    <property type="entry name" value="Alkaline phosphatase-like"/>
    <property type="match status" value="1"/>
</dbReference>
<feature type="transmembrane region" description="Helical" evidence="11">
    <location>
        <begin position="706"/>
        <end position="728"/>
    </location>
</feature>
<dbReference type="GO" id="GO:0006506">
    <property type="term" value="P:GPI anchor biosynthetic process"/>
    <property type="evidence" value="ECO:0007669"/>
    <property type="project" value="UniProtKB-UniPathway"/>
</dbReference>
<evidence type="ECO:0000256" key="11">
    <source>
        <dbReference type="SAM" id="Phobius"/>
    </source>
</evidence>
<feature type="transmembrane region" description="Helical" evidence="11">
    <location>
        <begin position="792"/>
        <end position="815"/>
    </location>
</feature>
<dbReference type="Gene3D" id="3.40.720.10">
    <property type="entry name" value="Alkaline Phosphatase, subunit A"/>
    <property type="match status" value="1"/>
</dbReference>
<keyword evidence="9 11" id="KW-0472">Membrane</keyword>
<comment type="subcellular location">
    <subcellularLocation>
        <location evidence="1">Endoplasmic reticulum membrane</location>
        <topology evidence="1">Multi-pass membrane protein</topology>
    </subcellularLocation>
</comment>
<keyword evidence="5" id="KW-0808">Transferase</keyword>
<comment type="similarity">
    <text evidence="3">Belongs to the PIGG/PIGN/PIGO family. PIGO subfamily.</text>
</comment>
<gene>
    <name evidence="12" type="ORF">BCR37DRAFT_385871</name>
</gene>
<dbReference type="GO" id="GO:0051377">
    <property type="term" value="F:mannose-ethanolamine phosphotransferase activity"/>
    <property type="evidence" value="ECO:0007669"/>
    <property type="project" value="InterPro"/>
</dbReference>
<dbReference type="EMBL" id="MCFI01000004">
    <property type="protein sequence ID" value="ORY85430.1"/>
    <property type="molecule type" value="Genomic_DNA"/>
</dbReference>
<reference evidence="12 13" key="1">
    <citation type="submission" date="2016-07" db="EMBL/GenBank/DDBJ databases">
        <title>Pervasive Adenine N6-methylation of Active Genes in Fungi.</title>
        <authorList>
            <consortium name="DOE Joint Genome Institute"/>
            <person name="Mondo S.J."/>
            <person name="Dannebaum R.O."/>
            <person name="Kuo R.C."/>
            <person name="Labutti K."/>
            <person name="Haridas S."/>
            <person name="Kuo A."/>
            <person name="Salamov A."/>
            <person name="Ahrendt S.R."/>
            <person name="Lipzen A."/>
            <person name="Sullivan W."/>
            <person name="Andreopoulos W.B."/>
            <person name="Clum A."/>
            <person name="Lindquist E."/>
            <person name="Daum C."/>
            <person name="Ramamoorthy G.K."/>
            <person name="Gryganskyi A."/>
            <person name="Culley D."/>
            <person name="Magnuson J.K."/>
            <person name="James T.Y."/>
            <person name="O'Malley M.A."/>
            <person name="Stajich J.E."/>
            <person name="Spatafora J.W."/>
            <person name="Visel A."/>
            <person name="Grigoriev I.V."/>
        </authorList>
    </citation>
    <scope>NUCLEOTIDE SEQUENCE [LARGE SCALE GENOMIC DNA]</scope>
    <source>
        <strain evidence="12 13">12-1054</strain>
    </source>
</reference>
<dbReference type="GO" id="GO:0005789">
    <property type="term" value="C:endoplasmic reticulum membrane"/>
    <property type="evidence" value="ECO:0007669"/>
    <property type="project" value="UniProtKB-SubCell"/>
</dbReference>
<evidence type="ECO:0000256" key="3">
    <source>
        <dbReference type="ARBA" id="ARBA00008695"/>
    </source>
</evidence>
<dbReference type="GeneID" id="63786993"/>
<evidence type="ECO:0000256" key="1">
    <source>
        <dbReference type="ARBA" id="ARBA00004477"/>
    </source>
</evidence>
<evidence type="ECO:0000256" key="9">
    <source>
        <dbReference type="ARBA" id="ARBA00023136"/>
    </source>
</evidence>
<evidence type="ECO:0000256" key="4">
    <source>
        <dbReference type="ARBA" id="ARBA00022502"/>
    </source>
</evidence>
<dbReference type="STRING" id="56484.A0A1Y2FN45"/>
<protein>
    <submittedName>
        <fullName evidence="12">Alkaline-phosphatase-like protein</fullName>
    </submittedName>
</protein>
<comment type="caution">
    <text evidence="12">The sequence shown here is derived from an EMBL/GenBank/DDBJ whole genome shotgun (WGS) entry which is preliminary data.</text>
</comment>
<proteinExistence type="inferred from homology"/>
<dbReference type="PANTHER" id="PTHR23071">
    <property type="entry name" value="PHOSPHATIDYLINOSITOL GLYCAN"/>
    <property type="match status" value="1"/>
</dbReference>
<dbReference type="PANTHER" id="PTHR23071:SF1">
    <property type="entry name" value="GPI ETHANOLAMINE PHOSPHATE TRANSFERASE 3"/>
    <property type="match status" value="1"/>
</dbReference>
<evidence type="ECO:0000313" key="13">
    <source>
        <dbReference type="Proteomes" id="UP000193685"/>
    </source>
</evidence>
<dbReference type="Pfam" id="PF01663">
    <property type="entry name" value="Phosphodiest"/>
    <property type="match status" value="1"/>
</dbReference>
<dbReference type="OrthoDB" id="272139at2759"/>
<feature type="transmembrane region" description="Helical" evidence="11">
    <location>
        <begin position="429"/>
        <end position="446"/>
    </location>
</feature>
<feature type="transmembrane region" description="Helical" evidence="11">
    <location>
        <begin position="458"/>
        <end position="479"/>
    </location>
</feature>
<feature type="transmembrane region" description="Helical" evidence="11">
    <location>
        <begin position="753"/>
        <end position="780"/>
    </location>
</feature>
<evidence type="ECO:0000256" key="2">
    <source>
        <dbReference type="ARBA" id="ARBA00004687"/>
    </source>
</evidence>
<feature type="transmembrane region" description="Helical" evidence="11">
    <location>
        <begin position="585"/>
        <end position="605"/>
    </location>
</feature>
<keyword evidence="4" id="KW-0337">GPI-anchor biosynthesis</keyword>
<dbReference type="InterPro" id="IPR017850">
    <property type="entry name" value="Alkaline_phosphatase_core_sf"/>
</dbReference>
<dbReference type="AlphaFoldDB" id="A0A1Y2FN45"/>
<evidence type="ECO:0000256" key="7">
    <source>
        <dbReference type="ARBA" id="ARBA00022824"/>
    </source>
</evidence>
<organism evidence="12 13">
    <name type="scientific">Protomyces lactucae-debilis</name>
    <dbReference type="NCBI Taxonomy" id="2754530"/>
    <lineage>
        <taxon>Eukaryota</taxon>
        <taxon>Fungi</taxon>
        <taxon>Dikarya</taxon>
        <taxon>Ascomycota</taxon>
        <taxon>Taphrinomycotina</taxon>
        <taxon>Taphrinomycetes</taxon>
        <taxon>Taphrinales</taxon>
        <taxon>Protomycetaceae</taxon>
        <taxon>Protomyces</taxon>
    </lineage>
</organism>
<feature type="transmembrane region" description="Helical" evidence="11">
    <location>
        <begin position="380"/>
        <end position="398"/>
    </location>
</feature>
<keyword evidence="6 11" id="KW-0812">Transmembrane</keyword>
<accession>A0A1Y2FN45</accession>
<evidence type="ECO:0000256" key="8">
    <source>
        <dbReference type="ARBA" id="ARBA00022989"/>
    </source>
</evidence>
<keyword evidence="7" id="KW-0256">Endoplasmic reticulum</keyword>
<feature type="transmembrane region" description="Helical" evidence="11">
    <location>
        <begin position="827"/>
        <end position="852"/>
    </location>
</feature>
<dbReference type="InterPro" id="IPR002591">
    <property type="entry name" value="Phosphodiest/P_Trfase"/>
</dbReference>
<sequence>MKGLVLAWIIYCHVVALLLFSHGFLLTRIVVDDVSAPLDIEATFNRTVILIIDALRYDFTAPQPGSNASYHNNLVILHETAMQYPKQAFLLPFIADPPTTTLQRLKGLTTGSLPTFIDAGSNFAGTEILEDNLLLQLRKAGKKLAFVGDDTWSALFPTSFEPSLNKPFPSLNVWDLDTVDDGVYEHLFAYLQQPDDWDVAIAHCLGVDHVGHRYGPDHPEMIRKQRQMNSWIQQLMDTVDDETLIIVMGDHGMNPLGDHGGDSQLELEAALWMYSRKGVFGRPARHQPWTAQIDLVPTLSILWGLPTPFSNLGSPIPEAFSNAAVSSAEAQALTTKQIQRYVAAYNKQPFEEEEVDPPDDAAYHQETLEDFRRQWAQYDMPSIVSGLLLLALAVFTTANAQPDQSAKPIIVTALVGAGLGLGLSRFMPMSILHSVLFTSVLLGSIGQLHSHSQRQFDLFPCILLILHLVAFASNSFTIFEDRIVLLLLVTSGGRLLHKSLSLENKASRFLAVSECIVFMILSRAAASIRLCREEQGDKCLSTFYAANLATPARSSLWLLMFAAVALPWIIRKALTETQSWSGASFWLMGVMLPIQLLSGLAYWVLNELDFDNGVKVSLGREIIGLTIVGIVAWYFAPPSVELSAVQRGDSAALVALGLNNAMGSSYLQLCCILLGLFAFLAKPLGGVTLCILIWQLLLLADVLGRCQIASSSMLAAVVLAQLGHLHFFTSGHQMALPFIQWDIAFLASASPTWYSPVLVVTNAFSAPILVALCAPLLAFWKRRPSTEHAMDQVFGLVVMLMTINVALALSTAVFATHFRRHLMVWKIFAPRFMCAAQILVLTDIGLVIALIASGKVTSRVVALQQVLRKISG</sequence>
<name>A0A1Y2FN45_PROLT</name>
<dbReference type="UniPathway" id="UPA00196"/>
<comment type="pathway">
    <text evidence="2">Glycolipid biosynthesis; glycosylphosphatidylinositol-anchor biosynthesis.</text>
</comment>
<keyword evidence="8 11" id="KW-1133">Transmembrane helix</keyword>
<dbReference type="InterPro" id="IPR039524">
    <property type="entry name" value="PIGO/GPI13"/>
</dbReference>
<dbReference type="InterPro" id="IPR037675">
    <property type="entry name" value="PIG-O_N"/>
</dbReference>
<evidence type="ECO:0000256" key="6">
    <source>
        <dbReference type="ARBA" id="ARBA00022692"/>
    </source>
</evidence>
<feature type="transmembrane region" description="Helical" evidence="11">
    <location>
        <begin position="666"/>
        <end position="694"/>
    </location>
</feature>
<evidence type="ECO:0000313" key="12">
    <source>
        <dbReference type="EMBL" id="ORY85430.1"/>
    </source>
</evidence>